<name>A0A255YPE6_9SPHN</name>
<evidence type="ECO:0000259" key="1">
    <source>
        <dbReference type="Pfam" id="PF02698"/>
    </source>
</evidence>
<dbReference type="OrthoDB" id="9812311at2"/>
<dbReference type="AlphaFoldDB" id="A0A255YPE6"/>
<sequence length="170" mass="18227">MPVLAWMLGLLWFSLTLPGAAPLSVKSDGVVVLTGGVGRFQRGLKVVESGAARRMLISGVGRTTTRRQLAAAYHIGTRRLRTTDLGYEAIDTRSNAEETARWVAANKFASIRLVTSAGHMRRARLELARVLPAGIAVLPDAVPSEPKAPSLAVEYSKWLLRRAALLAGAA</sequence>
<feature type="domain" description="DUF218" evidence="1">
    <location>
        <begin position="28"/>
        <end position="150"/>
    </location>
</feature>
<gene>
    <name evidence="2" type="ORF">CHU93_05625</name>
</gene>
<dbReference type="CDD" id="cd06259">
    <property type="entry name" value="YdcF-like"/>
    <property type="match status" value="1"/>
</dbReference>
<organism evidence="2 3">
    <name type="scientific">Sandarakinorhabdus cyanobacteriorum</name>
    <dbReference type="NCBI Taxonomy" id="1981098"/>
    <lineage>
        <taxon>Bacteria</taxon>
        <taxon>Pseudomonadati</taxon>
        <taxon>Pseudomonadota</taxon>
        <taxon>Alphaproteobacteria</taxon>
        <taxon>Sphingomonadales</taxon>
        <taxon>Sphingosinicellaceae</taxon>
        <taxon>Sandarakinorhabdus</taxon>
    </lineage>
</organism>
<dbReference type="Pfam" id="PF02698">
    <property type="entry name" value="DUF218"/>
    <property type="match status" value="1"/>
</dbReference>
<evidence type="ECO:0000313" key="3">
    <source>
        <dbReference type="Proteomes" id="UP000216991"/>
    </source>
</evidence>
<proteinExistence type="predicted"/>
<accession>A0A255YPE6</accession>
<keyword evidence="3" id="KW-1185">Reference proteome</keyword>
<evidence type="ECO:0000313" key="2">
    <source>
        <dbReference type="EMBL" id="OYQ31081.1"/>
    </source>
</evidence>
<comment type="caution">
    <text evidence="2">The sequence shown here is derived from an EMBL/GenBank/DDBJ whole genome shotgun (WGS) entry which is preliminary data.</text>
</comment>
<dbReference type="EMBL" id="NOXT01000095">
    <property type="protein sequence ID" value="OYQ31081.1"/>
    <property type="molecule type" value="Genomic_DNA"/>
</dbReference>
<dbReference type="InterPro" id="IPR003848">
    <property type="entry name" value="DUF218"/>
</dbReference>
<reference evidence="2 3" key="1">
    <citation type="submission" date="2017-07" db="EMBL/GenBank/DDBJ databases">
        <title>Sandarakinorhabdus cyanobacteriorum sp. nov., a novel bacterium isolated from cyanobacterial aggregates in a eutrophic lake.</title>
        <authorList>
            <person name="Cai H."/>
        </authorList>
    </citation>
    <scope>NUCLEOTIDE SEQUENCE [LARGE SCALE GENOMIC DNA]</scope>
    <source>
        <strain evidence="2 3">TH057</strain>
    </source>
</reference>
<dbReference type="Proteomes" id="UP000216991">
    <property type="component" value="Unassembled WGS sequence"/>
</dbReference>
<protein>
    <recommendedName>
        <fullName evidence="1">DUF218 domain-containing protein</fullName>
    </recommendedName>
</protein>